<comment type="caution">
    <text evidence="2">The sequence shown here is derived from an EMBL/GenBank/DDBJ whole genome shotgun (WGS) entry which is preliminary data.</text>
</comment>
<gene>
    <name evidence="2" type="ORF">ACFFHU_15835</name>
</gene>
<name>A0ABV6NY30_9ACTN</name>
<dbReference type="InterPro" id="IPR043129">
    <property type="entry name" value="ATPase_NBD"/>
</dbReference>
<dbReference type="Proteomes" id="UP001589894">
    <property type="component" value="Unassembled WGS sequence"/>
</dbReference>
<evidence type="ECO:0000256" key="1">
    <source>
        <dbReference type="ARBA" id="ARBA00006479"/>
    </source>
</evidence>
<dbReference type="InterPro" id="IPR036388">
    <property type="entry name" value="WH-like_DNA-bd_sf"/>
</dbReference>
<dbReference type="PANTHER" id="PTHR18964:SF149">
    <property type="entry name" value="BIFUNCTIONAL UDP-N-ACETYLGLUCOSAMINE 2-EPIMERASE_N-ACETYLMANNOSAMINE KINASE"/>
    <property type="match status" value="1"/>
</dbReference>
<keyword evidence="3" id="KW-1185">Reference proteome</keyword>
<comment type="similarity">
    <text evidence="1">Belongs to the ROK (NagC/XylR) family.</text>
</comment>
<dbReference type="PANTHER" id="PTHR18964">
    <property type="entry name" value="ROK (REPRESSOR, ORF, KINASE) FAMILY"/>
    <property type="match status" value="1"/>
</dbReference>
<dbReference type="InterPro" id="IPR036390">
    <property type="entry name" value="WH_DNA-bd_sf"/>
</dbReference>
<dbReference type="Gene3D" id="1.10.10.10">
    <property type="entry name" value="Winged helix-like DNA-binding domain superfamily/Winged helix DNA-binding domain"/>
    <property type="match status" value="1"/>
</dbReference>
<dbReference type="SUPFAM" id="SSF53067">
    <property type="entry name" value="Actin-like ATPase domain"/>
    <property type="match status" value="1"/>
</dbReference>
<evidence type="ECO:0000313" key="3">
    <source>
        <dbReference type="Proteomes" id="UP001589894"/>
    </source>
</evidence>
<proteinExistence type="inferred from homology"/>
<dbReference type="EMBL" id="JBHLUE010000011">
    <property type="protein sequence ID" value="MFC0565599.1"/>
    <property type="molecule type" value="Genomic_DNA"/>
</dbReference>
<evidence type="ECO:0000313" key="2">
    <source>
        <dbReference type="EMBL" id="MFC0565599.1"/>
    </source>
</evidence>
<accession>A0ABV6NY30</accession>
<dbReference type="InterPro" id="IPR000600">
    <property type="entry name" value="ROK"/>
</dbReference>
<dbReference type="RefSeq" id="WP_377339527.1">
    <property type="nucleotide sequence ID" value="NZ_JBHLUE010000011.1"/>
</dbReference>
<dbReference type="CDD" id="cd24076">
    <property type="entry name" value="ASKHA_ATPase_ROK_BsXylR-like"/>
    <property type="match status" value="1"/>
</dbReference>
<protein>
    <submittedName>
        <fullName evidence="2">ROK family protein</fullName>
    </submittedName>
</protein>
<organism evidence="2 3">
    <name type="scientific">Plantactinospora siamensis</name>
    <dbReference type="NCBI Taxonomy" id="555372"/>
    <lineage>
        <taxon>Bacteria</taxon>
        <taxon>Bacillati</taxon>
        <taxon>Actinomycetota</taxon>
        <taxon>Actinomycetes</taxon>
        <taxon>Micromonosporales</taxon>
        <taxon>Micromonosporaceae</taxon>
        <taxon>Plantactinospora</taxon>
    </lineage>
</organism>
<dbReference type="Gene3D" id="3.30.420.40">
    <property type="match status" value="2"/>
</dbReference>
<reference evidence="2 3" key="1">
    <citation type="submission" date="2024-09" db="EMBL/GenBank/DDBJ databases">
        <authorList>
            <person name="Sun Q."/>
            <person name="Mori K."/>
        </authorList>
    </citation>
    <scope>NUCLEOTIDE SEQUENCE [LARGE SCALE GENOMIC DNA]</scope>
    <source>
        <strain evidence="2 3">TBRC 2205</strain>
    </source>
</reference>
<dbReference type="SUPFAM" id="SSF46785">
    <property type="entry name" value="Winged helix' DNA-binding domain"/>
    <property type="match status" value="1"/>
</dbReference>
<dbReference type="Pfam" id="PF00480">
    <property type="entry name" value="ROK"/>
    <property type="match status" value="1"/>
</dbReference>
<sequence length="407" mass="40544">MPASPRTTEDPAARGAGAGPIRQAGLRAHNLALVLGRIAGADRPPSRADLAAATGLTRATVSALADELLRGRLIAEVDPAPRAGAGRPAAGLTLAPDGAAGLGLEINVDYLAACVLDLTGRVRHREVRDQDLRPLPAAETLDRLAGLAAAARRAATAAGLTLAGATLAVPGLVDPTGLVRWAPNLGWRDVDVPGLLADRVPGLAVDNEANLAALAELHAGAAPASFLYVSGEIGVGAGVVLAGALYRGARGFGGELGHLPVDPAGRPCRCGSRGCLEQYAGQEAIVAAAGQPPGSTHRLAELAGAGDPAALAALERAGRALGVATSGAVNLLDVGAVLLGGGYARLAPWLLPALRTELAARVVTAGWAPVEARAALLGSDAAVIGAAGSVVRSVLAQPARWLARAAA</sequence>